<evidence type="ECO:0000313" key="3">
    <source>
        <dbReference type="EMBL" id="MBP1475064.1"/>
    </source>
</evidence>
<accession>A0ABS4DPT0</accession>
<keyword evidence="2" id="KW-1133">Transmembrane helix</keyword>
<feature type="compositionally biased region" description="Basic and acidic residues" evidence="1">
    <location>
        <begin position="1"/>
        <end position="10"/>
    </location>
</feature>
<evidence type="ECO:0000256" key="1">
    <source>
        <dbReference type="SAM" id="MobiDB-lite"/>
    </source>
</evidence>
<feature type="transmembrane region" description="Helical" evidence="2">
    <location>
        <begin position="117"/>
        <end position="134"/>
    </location>
</feature>
<gene>
    <name evidence="3" type="ORF">J7I44_12190</name>
</gene>
<sequence>MNQATDHSHIPDWGVDLDPARRPAVPMEHTPPRLEGVHWDRPAQQPRTVEVLHSIERPGITPVFGTSVPPSAVSGWIRRRAFQRSESDLRHWMLLLLADRVNVAEGLLDDVRRSPRARAAAFGVAGAALALWMLRRRPARRAP</sequence>
<dbReference type="RefSeq" id="WP_209621077.1">
    <property type="nucleotide sequence ID" value="NZ_JAGJRS010000022.1"/>
</dbReference>
<protein>
    <submittedName>
        <fullName evidence="3">Uncharacterized protein</fullName>
    </submittedName>
</protein>
<evidence type="ECO:0000313" key="4">
    <source>
        <dbReference type="Proteomes" id="UP000823790"/>
    </source>
</evidence>
<reference evidence="3 4" key="1">
    <citation type="submission" date="2021-04" db="EMBL/GenBank/DDBJ databases">
        <authorList>
            <person name="Huq M.A."/>
        </authorList>
    </citation>
    <scope>NUCLEOTIDE SEQUENCE [LARGE SCALE GENOMIC DNA]</scope>
    <source>
        <strain evidence="3 4">MAH-13</strain>
    </source>
</reference>
<keyword evidence="2" id="KW-0812">Transmembrane</keyword>
<dbReference type="Proteomes" id="UP000823790">
    <property type="component" value="Unassembled WGS sequence"/>
</dbReference>
<keyword evidence="4" id="KW-1185">Reference proteome</keyword>
<organism evidence="3 4">
    <name type="scientific">Frateuria flava</name>
    <dbReference type="NCBI Taxonomy" id="2821489"/>
    <lineage>
        <taxon>Bacteria</taxon>
        <taxon>Pseudomonadati</taxon>
        <taxon>Pseudomonadota</taxon>
        <taxon>Gammaproteobacteria</taxon>
        <taxon>Lysobacterales</taxon>
        <taxon>Rhodanobacteraceae</taxon>
        <taxon>Frateuria</taxon>
    </lineage>
</organism>
<proteinExistence type="predicted"/>
<name>A0ABS4DPT0_9GAMM</name>
<dbReference type="EMBL" id="JAGJRS010000022">
    <property type="protein sequence ID" value="MBP1475064.1"/>
    <property type="molecule type" value="Genomic_DNA"/>
</dbReference>
<keyword evidence="2" id="KW-0472">Membrane</keyword>
<feature type="region of interest" description="Disordered" evidence="1">
    <location>
        <begin position="1"/>
        <end position="38"/>
    </location>
</feature>
<comment type="caution">
    <text evidence="3">The sequence shown here is derived from an EMBL/GenBank/DDBJ whole genome shotgun (WGS) entry which is preliminary data.</text>
</comment>
<evidence type="ECO:0000256" key="2">
    <source>
        <dbReference type="SAM" id="Phobius"/>
    </source>
</evidence>